<keyword evidence="6" id="KW-0675">Receptor</keyword>
<keyword evidence="3" id="KW-0325">Glycoprotein</keyword>
<dbReference type="PROSITE" id="PS50011">
    <property type="entry name" value="PROTEIN_KINASE_DOM"/>
    <property type="match status" value="1"/>
</dbReference>
<dbReference type="InterPro" id="IPR000719">
    <property type="entry name" value="Prot_kinase_dom"/>
</dbReference>
<organism evidence="6 7">
    <name type="scientific">Trifolium medium</name>
    <dbReference type="NCBI Taxonomy" id="97028"/>
    <lineage>
        <taxon>Eukaryota</taxon>
        <taxon>Viridiplantae</taxon>
        <taxon>Streptophyta</taxon>
        <taxon>Embryophyta</taxon>
        <taxon>Tracheophyta</taxon>
        <taxon>Spermatophyta</taxon>
        <taxon>Magnoliopsida</taxon>
        <taxon>eudicotyledons</taxon>
        <taxon>Gunneridae</taxon>
        <taxon>Pentapetalae</taxon>
        <taxon>rosids</taxon>
        <taxon>fabids</taxon>
        <taxon>Fabales</taxon>
        <taxon>Fabaceae</taxon>
        <taxon>Papilionoideae</taxon>
        <taxon>50 kb inversion clade</taxon>
        <taxon>NPAAA clade</taxon>
        <taxon>Hologalegina</taxon>
        <taxon>IRL clade</taxon>
        <taxon>Trifolieae</taxon>
        <taxon>Trifolium</taxon>
    </lineage>
</organism>
<dbReference type="Gene3D" id="1.10.510.10">
    <property type="entry name" value="Transferase(Phosphotransferase) domain 1"/>
    <property type="match status" value="1"/>
</dbReference>
<evidence type="ECO:0000259" key="5">
    <source>
        <dbReference type="PROSITE" id="PS50011"/>
    </source>
</evidence>
<keyword evidence="4" id="KW-0812">Transmembrane</keyword>
<keyword evidence="2" id="KW-0677">Repeat</keyword>
<dbReference type="AlphaFoldDB" id="A0A392PE78"/>
<sequence length="185" mass="21524">MTMMLYNEETIGNNKVVEVKKLGKNRHKRISRLWCCYKSDNMFLVYEYISNESLMDTLNGKKSLLDWNYSYSSFIVIDAAEGLVYLHHNCVLSIVHKHMRSNKVLSGVFEGKVAGTGASKMVPFVSKVVVFMYVSMVYVTLVKRRKRKKWDPGGHLDRYTSTRSSQCKQWDPGKICAWSNFREWV</sequence>
<dbReference type="EMBL" id="LXQA010071619">
    <property type="protein sequence ID" value="MCI09175.1"/>
    <property type="molecule type" value="Genomic_DNA"/>
</dbReference>
<accession>A0A392PE78</accession>
<keyword evidence="6" id="KW-0418">Kinase</keyword>
<keyword evidence="1" id="KW-0433">Leucine-rich repeat</keyword>
<evidence type="ECO:0000313" key="6">
    <source>
        <dbReference type="EMBL" id="MCI09175.1"/>
    </source>
</evidence>
<dbReference type="Proteomes" id="UP000265520">
    <property type="component" value="Unassembled WGS sequence"/>
</dbReference>
<evidence type="ECO:0000256" key="1">
    <source>
        <dbReference type="ARBA" id="ARBA00022614"/>
    </source>
</evidence>
<dbReference type="SUPFAM" id="SSF56112">
    <property type="entry name" value="Protein kinase-like (PK-like)"/>
    <property type="match status" value="1"/>
</dbReference>
<dbReference type="GO" id="GO:0033612">
    <property type="term" value="F:receptor serine/threonine kinase binding"/>
    <property type="evidence" value="ECO:0007669"/>
    <property type="project" value="TreeGrafter"/>
</dbReference>
<evidence type="ECO:0000256" key="3">
    <source>
        <dbReference type="ARBA" id="ARBA00023180"/>
    </source>
</evidence>
<keyword evidence="7" id="KW-1185">Reference proteome</keyword>
<feature type="non-terminal residue" evidence="6">
    <location>
        <position position="185"/>
    </location>
</feature>
<dbReference type="PANTHER" id="PTHR48056:SF84">
    <property type="entry name" value="PROTEIN KINASE DOMAIN-CONTAINING PROTEIN"/>
    <property type="match status" value="1"/>
</dbReference>
<dbReference type="Pfam" id="PF07714">
    <property type="entry name" value="PK_Tyr_Ser-Thr"/>
    <property type="match status" value="1"/>
</dbReference>
<feature type="domain" description="Protein kinase" evidence="5">
    <location>
        <begin position="1"/>
        <end position="185"/>
    </location>
</feature>
<evidence type="ECO:0000256" key="2">
    <source>
        <dbReference type="ARBA" id="ARBA00022737"/>
    </source>
</evidence>
<keyword evidence="6" id="KW-0808">Transferase</keyword>
<dbReference type="InterPro" id="IPR050647">
    <property type="entry name" value="Plant_LRR-RLKs"/>
</dbReference>
<dbReference type="GO" id="GO:0005524">
    <property type="term" value="F:ATP binding"/>
    <property type="evidence" value="ECO:0007669"/>
    <property type="project" value="InterPro"/>
</dbReference>
<protein>
    <submittedName>
        <fullName evidence="6">Receptor-like protein kinase HSL1-like</fullName>
    </submittedName>
</protein>
<name>A0A392PE78_9FABA</name>
<evidence type="ECO:0000256" key="4">
    <source>
        <dbReference type="SAM" id="Phobius"/>
    </source>
</evidence>
<dbReference type="PANTHER" id="PTHR48056">
    <property type="entry name" value="LRR RECEPTOR-LIKE SERINE/THREONINE-PROTEIN KINASE-RELATED"/>
    <property type="match status" value="1"/>
</dbReference>
<feature type="transmembrane region" description="Helical" evidence="4">
    <location>
        <begin position="121"/>
        <end position="141"/>
    </location>
</feature>
<reference evidence="6 7" key="1">
    <citation type="journal article" date="2018" name="Front. Plant Sci.">
        <title>Red Clover (Trifolium pratense) and Zigzag Clover (T. medium) - A Picture of Genomic Similarities and Differences.</title>
        <authorList>
            <person name="Dluhosova J."/>
            <person name="Istvanek J."/>
            <person name="Nedelnik J."/>
            <person name="Repkova J."/>
        </authorList>
    </citation>
    <scope>NUCLEOTIDE SEQUENCE [LARGE SCALE GENOMIC DNA]</scope>
    <source>
        <strain evidence="7">cv. 10/8</strain>
        <tissue evidence="6">Leaf</tissue>
    </source>
</reference>
<comment type="caution">
    <text evidence="6">The sequence shown here is derived from an EMBL/GenBank/DDBJ whole genome shotgun (WGS) entry which is preliminary data.</text>
</comment>
<proteinExistence type="predicted"/>
<keyword evidence="4" id="KW-0472">Membrane</keyword>
<evidence type="ECO:0000313" key="7">
    <source>
        <dbReference type="Proteomes" id="UP000265520"/>
    </source>
</evidence>
<keyword evidence="4" id="KW-1133">Transmembrane helix</keyword>
<dbReference type="GO" id="GO:0004672">
    <property type="term" value="F:protein kinase activity"/>
    <property type="evidence" value="ECO:0007669"/>
    <property type="project" value="InterPro"/>
</dbReference>
<dbReference type="InterPro" id="IPR011009">
    <property type="entry name" value="Kinase-like_dom_sf"/>
</dbReference>
<dbReference type="InterPro" id="IPR001245">
    <property type="entry name" value="Ser-Thr/Tyr_kinase_cat_dom"/>
</dbReference>